<evidence type="ECO:0000313" key="2">
    <source>
        <dbReference type="EMBL" id="KAG6607696.1"/>
    </source>
</evidence>
<name>A0AAV6P6F2_9ROSI</name>
<feature type="transmembrane region" description="Helical" evidence="1">
    <location>
        <begin position="65"/>
        <end position="95"/>
    </location>
</feature>
<dbReference type="EMBL" id="JAGKQH010000001">
    <property type="protein sequence ID" value="KAG6607696.1"/>
    <property type="molecule type" value="Genomic_DNA"/>
</dbReference>
<feature type="transmembrane region" description="Helical" evidence="1">
    <location>
        <begin position="107"/>
        <end position="126"/>
    </location>
</feature>
<dbReference type="AlphaFoldDB" id="A0AAV6P6F2"/>
<feature type="transmembrane region" description="Helical" evidence="1">
    <location>
        <begin position="161"/>
        <end position="185"/>
    </location>
</feature>
<protein>
    <submittedName>
        <fullName evidence="2">Uncharacterized protein</fullName>
    </submittedName>
</protein>
<keyword evidence="1" id="KW-0812">Transmembrane</keyword>
<feature type="transmembrane region" description="Helical" evidence="1">
    <location>
        <begin position="197"/>
        <end position="221"/>
    </location>
</feature>
<dbReference type="PANTHER" id="PTHR33133">
    <property type="entry name" value="OS08G0107100 PROTEIN-RELATED"/>
    <property type="match status" value="1"/>
</dbReference>
<proteinExistence type="predicted"/>
<keyword evidence="1" id="KW-1133">Transmembrane helix</keyword>
<reference evidence="2 3" key="1">
    <citation type="journal article" date="2021" name="Hortic Res">
        <title>The domestication of Cucurbita argyrosperma as revealed by the genome of its wild relative.</title>
        <authorList>
            <person name="Barrera-Redondo J."/>
            <person name="Sanchez-de la Vega G."/>
            <person name="Aguirre-Liguori J.A."/>
            <person name="Castellanos-Morales G."/>
            <person name="Gutierrez-Guerrero Y.T."/>
            <person name="Aguirre-Dugua X."/>
            <person name="Aguirre-Planter E."/>
            <person name="Tenaillon M.I."/>
            <person name="Lira-Saade R."/>
            <person name="Eguiarte L.E."/>
        </authorList>
    </citation>
    <scope>NUCLEOTIDE SEQUENCE [LARGE SCALE GENOMIC DNA]</scope>
    <source>
        <strain evidence="2">JBR-2021</strain>
    </source>
</reference>
<comment type="caution">
    <text evidence="2">The sequence shown here is derived from an EMBL/GenBank/DDBJ whole genome shotgun (WGS) entry which is preliminary data.</text>
</comment>
<evidence type="ECO:0000256" key="1">
    <source>
        <dbReference type="SAM" id="Phobius"/>
    </source>
</evidence>
<accession>A0AAV6P6F2</accession>
<keyword evidence="3" id="KW-1185">Reference proteome</keyword>
<keyword evidence="1" id="KW-0472">Membrane</keyword>
<dbReference type="Proteomes" id="UP000685013">
    <property type="component" value="Chromosome 1"/>
</dbReference>
<feature type="non-terminal residue" evidence="2">
    <location>
        <position position="1"/>
    </location>
</feature>
<sequence>MQISLLFPQIPYPLTFKILSYILSIIFSLLSTATVVYTVTCIYTTGDVSFKHVISVIPNVWKRLLITYLCVHIGLFAYTFVATMVFSLILMVVVLTNESNAFSSNSYSLTFAIIVTIIVFMGTFYLTLIWRLSYAVSILEEFCGFKAMAKSKGLVQGKMMINIKLSMFLILSMGGFELGFYYMIFHTPLVGKILLEIVLVVLFSFFFLFGLVAMSVFYFVCKSYHLEIVDKLSGSDHLQSYPSVEYYPLKVDDHTPIEKLQVVTS</sequence>
<gene>
    <name evidence="2" type="ORF">SDJN03_01038</name>
</gene>
<dbReference type="PANTHER" id="PTHR33133:SF51">
    <property type="entry name" value="THH1_TOM1_TOM3 DOMAIN-CONTAINING PROTEIN"/>
    <property type="match status" value="1"/>
</dbReference>
<evidence type="ECO:0000313" key="3">
    <source>
        <dbReference type="Proteomes" id="UP000685013"/>
    </source>
</evidence>
<organism evidence="2 3">
    <name type="scientific">Cucurbita argyrosperma subsp. sororia</name>
    <dbReference type="NCBI Taxonomy" id="37648"/>
    <lineage>
        <taxon>Eukaryota</taxon>
        <taxon>Viridiplantae</taxon>
        <taxon>Streptophyta</taxon>
        <taxon>Embryophyta</taxon>
        <taxon>Tracheophyta</taxon>
        <taxon>Spermatophyta</taxon>
        <taxon>Magnoliopsida</taxon>
        <taxon>eudicotyledons</taxon>
        <taxon>Gunneridae</taxon>
        <taxon>Pentapetalae</taxon>
        <taxon>rosids</taxon>
        <taxon>fabids</taxon>
        <taxon>Cucurbitales</taxon>
        <taxon>Cucurbitaceae</taxon>
        <taxon>Cucurbiteae</taxon>
        <taxon>Cucurbita</taxon>
    </lineage>
</organism>
<feature type="transmembrane region" description="Helical" evidence="1">
    <location>
        <begin position="21"/>
        <end position="45"/>
    </location>
</feature>